<evidence type="ECO:0000259" key="5">
    <source>
        <dbReference type="Pfam" id="PF04153"/>
    </source>
</evidence>
<dbReference type="InterPro" id="IPR040168">
    <property type="entry name" value="Not2/3/5"/>
</dbReference>
<dbReference type="Proteomes" id="UP000243515">
    <property type="component" value="Unassembled WGS sequence"/>
</dbReference>
<evidence type="ECO:0000313" key="7">
    <source>
        <dbReference type="Proteomes" id="UP000243515"/>
    </source>
</evidence>
<evidence type="ECO:0000256" key="2">
    <source>
        <dbReference type="ARBA" id="ARBA00023015"/>
    </source>
</evidence>
<keyword evidence="3" id="KW-0804">Transcription</keyword>
<dbReference type="InterPro" id="IPR038635">
    <property type="entry name" value="CCR4-NOT_su2/3/5_C_sf"/>
</dbReference>
<feature type="region of interest" description="Disordered" evidence="4">
    <location>
        <begin position="1"/>
        <end position="45"/>
    </location>
</feature>
<gene>
    <name evidence="6" type="ORF">Egran_06876</name>
</gene>
<dbReference type="PANTHER" id="PTHR23326">
    <property type="entry name" value="CCR4 NOT-RELATED"/>
    <property type="match status" value="1"/>
</dbReference>
<dbReference type="GO" id="GO:0000289">
    <property type="term" value="P:nuclear-transcribed mRNA poly(A) tail shortening"/>
    <property type="evidence" value="ECO:0007669"/>
    <property type="project" value="UniProtKB-ARBA"/>
</dbReference>
<dbReference type="GO" id="GO:0030015">
    <property type="term" value="C:CCR4-NOT core complex"/>
    <property type="evidence" value="ECO:0007669"/>
    <property type="project" value="InterPro"/>
</dbReference>
<evidence type="ECO:0000313" key="6">
    <source>
        <dbReference type="EMBL" id="OXV05356.1"/>
    </source>
</evidence>
<reference evidence="6 7" key="1">
    <citation type="journal article" date="2015" name="Environ. Microbiol.">
        <title>Metagenome sequence of Elaphomyces granulatus from sporocarp tissue reveals Ascomycota ectomycorrhizal fingerprints of genome expansion and a Proteobacteria-rich microbiome.</title>
        <authorList>
            <person name="Quandt C.A."/>
            <person name="Kohler A."/>
            <person name="Hesse C.N."/>
            <person name="Sharpton T.J."/>
            <person name="Martin F."/>
            <person name="Spatafora J.W."/>
        </authorList>
    </citation>
    <scope>NUCLEOTIDE SEQUENCE [LARGE SCALE GENOMIC DNA]</scope>
    <source>
        <strain evidence="6 7">OSC145934</strain>
    </source>
</reference>
<protein>
    <recommendedName>
        <fullName evidence="5">NOT2/NOT3/NOT5 C-terminal domain-containing protein</fullName>
    </recommendedName>
</protein>
<dbReference type="InterPro" id="IPR007282">
    <property type="entry name" value="NOT2/3/5_C"/>
</dbReference>
<dbReference type="EMBL" id="NPHW01007114">
    <property type="protein sequence ID" value="OXV05356.1"/>
    <property type="molecule type" value="Genomic_DNA"/>
</dbReference>
<proteinExistence type="inferred from homology"/>
<dbReference type="Gene3D" id="2.30.30.1020">
    <property type="entry name" value="CCR4-NOT complex subunit 2/3/5, C-terminal domain"/>
    <property type="match status" value="1"/>
</dbReference>
<name>A0A232LMH6_9EURO</name>
<feature type="domain" description="NOT2/NOT3/NOT5 C-terminal" evidence="5">
    <location>
        <begin position="36"/>
        <end position="145"/>
    </location>
</feature>
<dbReference type="AlphaFoldDB" id="A0A232LMH6"/>
<dbReference type="GO" id="GO:0006355">
    <property type="term" value="P:regulation of DNA-templated transcription"/>
    <property type="evidence" value="ECO:0007669"/>
    <property type="project" value="InterPro"/>
</dbReference>
<sequence>MTTSENPDNPGPATGQDSTTDTNQPGPPLHPSPADASTSAFPLDQDFTLPAEAAHDKVVNVPPLRLRLPGFGDETLFYIFYTMPQDIMQELAAKELYLRSWRYHLLEKAWVTRDDTSPPPVGVEKGVSEQGVYLWWDAPGWRKIR</sequence>
<accession>A0A232LMH6</accession>
<dbReference type="Pfam" id="PF04153">
    <property type="entry name" value="NOT2_3_5_C"/>
    <property type="match status" value="1"/>
</dbReference>
<evidence type="ECO:0000256" key="1">
    <source>
        <dbReference type="ARBA" id="ARBA00007682"/>
    </source>
</evidence>
<comment type="similarity">
    <text evidence="1">Belongs to the CNOT2/3/5 family.</text>
</comment>
<organism evidence="6 7">
    <name type="scientific">Elaphomyces granulatus</name>
    <dbReference type="NCBI Taxonomy" id="519963"/>
    <lineage>
        <taxon>Eukaryota</taxon>
        <taxon>Fungi</taxon>
        <taxon>Dikarya</taxon>
        <taxon>Ascomycota</taxon>
        <taxon>Pezizomycotina</taxon>
        <taxon>Eurotiomycetes</taxon>
        <taxon>Eurotiomycetidae</taxon>
        <taxon>Eurotiales</taxon>
        <taxon>Elaphomycetaceae</taxon>
        <taxon>Elaphomyces</taxon>
    </lineage>
</organism>
<feature type="non-terminal residue" evidence="6">
    <location>
        <position position="145"/>
    </location>
</feature>
<feature type="compositionally biased region" description="Polar residues" evidence="4">
    <location>
        <begin position="15"/>
        <end position="24"/>
    </location>
</feature>
<evidence type="ECO:0000256" key="3">
    <source>
        <dbReference type="ARBA" id="ARBA00023163"/>
    </source>
</evidence>
<comment type="caution">
    <text evidence="6">The sequence shown here is derived from an EMBL/GenBank/DDBJ whole genome shotgun (WGS) entry which is preliminary data.</text>
</comment>
<evidence type="ECO:0000256" key="4">
    <source>
        <dbReference type="SAM" id="MobiDB-lite"/>
    </source>
</evidence>
<dbReference type="OrthoDB" id="25391at2759"/>
<keyword evidence="7" id="KW-1185">Reference proteome</keyword>
<keyword evidence="2" id="KW-0805">Transcription regulation</keyword>